<proteinExistence type="inferred from homology"/>
<dbReference type="InterPro" id="IPR058922">
    <property type="entry name" value="WHD_DRP"/>
</dbReference>
<name>A0A022PVF0_ERYGU</name>
<protein>
    <recommendedName>
        <fullName evidence="5">Disease resistance protein winged helix domain-containing protein</fullName>
    </recommendedName>
</protein>
<evidence type="ECO:0000256" key="4">
    <source>
        <dbReference type="ARBA" id="ARBA00022840"/>
    </source>
</evidence>
<dbReference type="GO" id="GO:0043531">
    <property type="term" value="F:ADP binding"/>
    <property type="evidence" value="ECO:0007669"/>
    <property type="project" value="InterPro"/>
</dbReference>
<dbReference type="Proteomes" id="UP000030748">
    <property type="component" value="Unassembled WGS sequence"/>
</dbReference>
<dbReference type="Pfam" id="PF23559">
    <property type="entry name" value="WHD_DRP"/>
    <property type="match status" value="1"/>
</dbReference>
<gene>
    <name evidence="6" type="ORF">MIMGU_mgv1a015283mg</name>
</gene>
<evidence type="ECO:0000256" key="3">
    <source>
        <dbReference type="ARBA" id="ARBA00022741"/>
    </source>
</evidence>
<dbReference type="Gene3D" id="1.10.8.430">
    <property type="entry name" value="Helical domain of apoptotic protease-activating factors"/>
    <property type="match status" value="1"/>
</dbReference>
<dbReference type="GO" id="GO:0006952">
    <property type="term" value="P:defense response"/>
    <property type="evidence" value="ECO:0007669"/>
    <property type="project" value="InterPro"/>
</dbReference>
<keyword evidence="7" id="KW-1185">Reference proteome</keyword>
<evidence type="ECO:0000313" key="6">
    <source>
        <dbReference type="EMBL" id="EYU18788.1"/>
    </source>
</evidence>
<keyword evidence="4" id="KW-0067">ATP-binding</keyword>
<feature type="domain" description="Disease resistance protein winged helix" evidence="5">
    <location>
        <begin position="86"/>
        <end position="145"/>
    </location>
</feature>
<dbReference type="InterPro" id="IPR036388">
    <property type="entry name" value="WH-like_DNA-bd_sf"/>
</dbReference>
<dbReference type="InterPro" id="IPR042197">
    <property type="entry name" value="Apaf_helical"/>
</dbReference>
<dbReference type="SUPFAM" id="SSF52540">
    <property type="entry name" value="P-loop containing nucleoside triphosphate hydrolases"/>
    <property type="match status" value="1"/>
</dbReference>
<keyword evidence="2" id="KW-0433">Leucine-rich repeat</keyword>
<organism evidence="6 7">
    <name type="scientific">Erythranthe guttata</name>
    <name type="common">Yellow monkey flower</name>
    <name type="synonym">Mimulus guttatus</name>
    <dbReference type="NCBI Taxonomy" id="4155"/>
    <lineage>
        <taxon>Eukaryota</taxon>
        <taxon>Viridiplantae</taxon>
        <taxon>Streptophyta</taxon>
        <taxon>Embryophyta</taxon>
        <taxon>Tracheophyta</taxon>
        <taxon>Spermatophyta</taxon>
        <taxon>Magnoliopsida</taxon>
        <taxon>eudicotyledons</taxon>
        <taxon>Gunneridae</taxon>
        <taxon>Pentapetalae</taxon>
        <taxon>asterids</taxon>
        <taxon>lamiids</taxon>
        <taxon>Lamiales</taxon>
        <taxon>Phrymaceae</taxon>
        <taxon>Erythranthe</taxon>
    </lineage>
</organism>
<dbReference type="InterPro" id="IPR027417">
    <property type="entry name" value="P-loop_NTPase"/>
</dbReference>
<dbReference type="PANTHER" id="PTHR23155:SF1241">
    <property type="entry name" value="DISEASE RESISTANCE RPP13-LIKE PROTEIN 1-RELATED"/>
    <property type="match status" value="1"/>
</dbReference>
<evidence type="ECO:0000256" key="1">
    <source>
        <dbReference type="ARBA" id="ARBA00008894"/>
    </source>
</evidence>
<evidence type="ECO:0000256" key="2">
    <source>
        <dbReference type="ARBA" id="ARBA00022614"/>
    </source>
</evidence>
<keyword evidence="3" id="KW-0547">Nucleotide-binding</keyword>
<dbReference type="eggNOG" id="ENOG502SX57">
    <property type="taxonomic scope" value="Eukaryota"/>
</dbReference>
<dbReference type="Gene3D" id="1.10.10.10">
    <property type="entry name" value="Winged helix-like DNA-binding domain superfamily/Winged helix DNA-binding domain"/>
    <property type="match status" value="1"/>
</dbReference>
<evidence type="ECO:0000259" key="5">
    <source>
        <dbReference type="Pfam" id="PF23559"/>
    </source>
</evidence>
<evidence type="ECO:0000313" key="7">
    <source>
        <dbReference type="Proteomes" id="UP000030748"/>
    </source>
</evidence>
<sequence>MPDCLQEDIQNIGVLPDEDCWQILSSIAFFGRREPERAKLWDTGKCIASTCDGLPLAARVLGILLRFKSYNELCPPLRHCFSYCGIFPKDSYILVYTLIQCWMALGYLSLSSDRGDGSMELKGREYFNSLTMLSFFQVEEADGKVHMVERGKLPRGKKEDKY</sequence>
<dbReference type="STRING" id="4155.A0A022PVF0"/>
<accession>A0A022PVF0</accession>
<reference evidence="6 7" key="1">
    <citation type="journal article" date="2013" name="Proc. Natl. Acad. Sci. U.S.A.">
        <title>Fine-scale variation in meiotic recombination in Mimulus inferred from population shotgun sequencing.</title>
        <authorList>
            <person name="Hellsten U."/>
            <person name="Wright K.M."/>
            <person name="Jenkins J."/>
            <person name="Shu S."/>
            <person name="Yuan Y."/>
            <person name="Wessler S.R."/>
            <person name="Schmutz J."/>
            <person name="Willis J.H."/>
            <person name="Rokhsar D.S."/>
        </authorList>
    </citation>
    <scope>NUCLEOTIDE SEQUENCE [LARGE SCALE GENOMIC DNA]</scope>
    <source>
        <strain evidence="7">cv. DUN x IM62</strain>
    </source>
</reference>
<dbReference type="AlphaFoldDB" id="A0A022PVF0"/>
<dbReference type="InterPro" id="IPR044974">
    <property type="entry name" value="Disease_R_plants"/>
</dbReference>
<dbReference type="PANTHER" id="PTHR23155">
    <property type="entry name" value="DISEASE RESISTANCE PROTEIN RP"/>
    <property type="match status" value="1"/>
</dbReference>
<dbReference type="EMBL" id="KI632313">
    <property type="protein sequence ID" value="EYU18788.1"/>
    <property type="molecule type" value="Genomic_DNA"/>
</dbReference>
<comment type="similarity">
    <text evidence="1">Belongs to the disease resistance NB-LRR family.</text>
</comment>